<dbReference type="SUPFAM" id="SSF56214">
    <property type="entry name" value="4'-phosphopantetheinyl transferase"/>
    <property type="match status" value="1"/>
</dbReference>
<name>A0A0R1XNZ9_9LACO</name>
<dbReference type="GO" id="GO:0000287">
    <property type="term" value="F:magnesium ion binding"/>
    <property type="evidence" value="ECO:0007669"/>
    <property type="project" value="InterPro"/>
</dbReference>
<dbReference type="Proteomes" id="UP000051236">
    <property type="component" value="Unassembled WGS sequence"/>
</dbReference>
<proteinExistence type="predicted"/>
<evidence type="ECO:0000256" key="3">
    <source>
        <dbReference type="ARBA" id="ARBA00022842"/>
    </source>
</evidence>
<evidence type="ECO:0000313" key="6">
    <source>
        <dbReference type="Proteomes" id="UP000051236"/>
    </source>
</evidence>
<gene>
    <name evidence="5" type="ORF">FC83_GL000594</name>
</gene>
<dbReference type="STRING" id="1423734.FC83_GL000594"/>
<protein>
    <recommendedName>
        <fullName evidence="4">4'-phosphopantetheinyl transferase domain-containing protein</fullName>
    </recommendedName>
</protein>
<dbReference type="NCBIfam" id="TIGR00556">
    <property type="entry name" value="pantethn_trn"/>
    <property type="match status" value="1"/>
</dbReference>
<accession>A0A0R1XNZ9</accession>
<evidence type="ECO:0000256" key="2">
    <source>
        <dbReference type="ARBA" id="ARBA00022723"/>
    </source>
</evidence>
<dbReference type="InterPro" id="IPR037143">
    <property type="entry name" value="4-PPantetheinyl_Trfase_dom_sf"/>
</dbReference>
<reference evidence="5 6" key="1">
    <citation type="journal article" date="2015" name="Genome Announc.">
        <title>Expanding the biotechnology potential of lactobacilli through comparative genomics of 213 strains and associated genera.</title>
        <authorList>
            <person name="Sun Z."/>
            <person name="Harris H.M."/>
            <person name="McCann A."/>
            <person name="Guo C."/>
            <person name="Argimon S."/>
            <person name="Zhang W."/>
            <person name="Yang X."/>
            <person name="Jeffery I.B."/>
            <person name="Cooney J.C."/>
            <person name="Kagawa T.F."/>
            <person name="Liu W."/>
            <person name="Song Y."/>
            <person name="Salvetti E."/>
            <person name="Wrobel A."/>
            <person name="Rasinkangas P."/>
            <person name="Parkhill J."/>
            <person name="Rea M.C."/>
            <person name="O'Sullivan O."/>
            <person name="Ritari J."/>
            <person name="Douillard F.P."/>
            <person name="Paul Ross R."/>
            <person name="Yang R."/>
            <person name="Briner A.E."/>
            <person name="Felis G.E."/>
            <person name="de Vos W.M."/>
            <person name="Barrangou R."/>
            <person name="Klaenhammer T.R."/>
            <person name="Caufield P.W."/>
            <person name="Cui Y."/>
            <person name="Zhang H."/>
            <person name="O'Toole P.W."/>
        </authorList>
    </citation>
    <scope>NUCLEOTIDE SEQUENCE [LARGE SCALE GENOMIC DNA]</scope>
    <source>
        <strain evidence="5 6">DSM 18527</strain>
    </source>
</reference>
<keyword evidence="2" id="KW-0479">Metal-binding</keyword>
<organism evidence="5 6">
    <name type="scientific">Agrilactobacillus composti DSM 18527 = JCM 14202</name>
    <dbReference type="NCBI Taxonomy" id="1423734"/>
    <lineage>
        <taxon>Bacteria</taxon>
        <taxon>Bacillati</taxon>
        <taxon>Bacillota</taxon>
        <taxon>Bacilli</taxon>
        <taxon>Lactobacillales</taxon>
        <taxon>Lactobacillaceae</taxon>
        <taxon>Agrilactobacillus</taxon>
    </lineage>
</organism>
<evidence type="ECO:0000256" key="1">
    <source>
        <dbReference type="ARBA" id="ARBA00022679"/>
    </source>
</evidence>
<keyword evidence="3" id="KW-0460">Magnesium</keyword>
<evidence type="ECO:0000313" key="5">
    <source>
        <dbReference type="EMBL" id="KRM31533.1"/>
    </source>
</evidence>
<dbReference type="InterPro" id="IPR004568">
    <property type="entry name" value="Ppantetheine-prot_Trfase_dom"/>
</dbReference>
<feature type="domain" description="4'-phosphopantetheinyl transferase" evidence="4">
    <location>
        <begin position="2"/>
        <end position="93"/>
    </location>
</feature>
<dbReference type="InterPro" id="IPR008278">
    <property type="entry name" value="4-PPantetheinyl_Trfase_dom"/>
</dbReference>
<keyword evidence="6" id="KW-1185">Reference proteome</keyword>
<dbReference type="GO" id="GO:0006633">
    <property type="term" value="P:fatty acid biosynthetic process"/>
    <property type="evidence" value="ECO:0007669"/>
    <property type="project" value="InterPro"/>
</dbReference>
<dbReference type="Gene3D" id="3.90.470.20">
    <property type="entry name" value="4'-phosphopantetheinyl transferase domain"/>
    <property type="match status" value="1"/>
</dbReference>
<dbReference type="GO" id="GO:0008897">
    <property type="term" value="F:holo-[acyl-carrier-protein] synthase activity"/>
    <property type="evidence" value="ECO:0007669"/>
    <property type="project" value="InterPro"/>
</dbReference>
<keyword evidence="1" id="KW-0808">Transferase</keyword>
<dbReference type="AlphaFoldDB" id="A0A0R1XNZ9"/>
<dbReference type="Pfam" id="PF01648">
    <property type="entry name" value="ACPS"/>
    <property type="match status" value="1"/>
</dbReference>
<dbReference type="PATRIC" id="fig|1423734.3.peg.600"/>
<dbReference type="EMBL" id="AZGA01000077">
    <property type="protein sequence ID" value="KRM31533.1"/>
    <property type="molecule type" value="Genomic_DNA"/>
</dbReference>
<sequence>MDLAEIDRIKAAQESNAEFAAKVLTTKELADFQKLPETGHRRYEYLAGRFSAKESYSKAYGSGLGKVALHDVEILNDPDTGRPIITKHPFDGQALISISHVTNLVMTQVILQK</sequence>
<evidence type="ECO:0000259" key="4">
    <source>
        <dbReference type="Pfam" id="PF01648"/>
    </source>
</evidence>
<comment type="caution">
    <text evidence="5">The sequence shown here is derived from an EMBL/GenBank/DDBJ whole genome shotgun (WGS) entry which is preliminary data.</text>
</comment>
<dbReference type="eggNOG" id="COG0736">
    <property type="taxonomic scope" value="Bacteria"/>
</dbReference>